<sequence>MRQTESETKIGCDGIEHTTEILINEDCPFLLFAVTLHPVNEQQMKTKKIMIALMLLTVGTAWAENFPKDSLKIVDIEEVVVIATPKENRKLRDLPMAATVLSQENMRANQVNSVKKLTGIVPNLFIPDYGSKLTTSIYIRGIGSRINTPSVGLYVDNIPYIDKSAFDFNYADIERIDVLRGPQATLYGRNTMGGLIKVHTKSPFTYQGTDIRMGAATYNDYNISLTHYHRLSDRFAFSTGGFYEHTGGFFENSARDNEKVDKSNAGGGRFRGIYLPTSNLKIGLALSYEYSDQGGYPYYYTGITQNAIDKAKEKGKELTEDRADYIGKISYNDRSSYRRGLLNTGVNIEYQAQNFILSAVTGYQNLNDRMFLDQDFTEKAIYTLEQKQKSNTISEEIVFKSKANKRYQWATGVFGLYQTLNTKGPVTFWEDGVKNVIEGNVNNIFDGMKPSAPKLHLAVNNPTLLVGGDFSTPIWNAGVFHQSTLNDLFVKGLSFTIGLRLDYEKMSMKYTSVSDPTDFNFSMKMMAPPPMPSMSLEAKNLLANAGYDGKISDDYVQLLPKFALQYEWGKRNNVYATVSKGYRSGGYNVQMFSDLISGDLKNSMIDAIKESDEFSKFAAMIDQYVEKDEVPEVKEATRYKPEYSWNYEVGSHLTLWEGKLWADLSAFYMDMHDQQISQFAASGLGRTTLNAGKSRSYGAEASLRANLTNELSLNVSYGYTYATFTDYVEYEKDKEGKLTIKDDYNGKYVPFVPKHTLNIGGEYAITCSPRSIFDRVVFQANYNAAGRIYWTEQNDVSQSFYGTLNWRTNLEIGDAMISFWARNFLNKDYAAFYFETMNKGFMQKGRPMQFGIDLRCRF</sequence>
<dbReference type="AlphaFoldDB" id="A0A7J0A4H8"/>
<comment type="subcellular location">
    <subcellularLocation>
        <location evidence="1 11">Cell outer membrane</location>
        <topology evidence="1 11">Multi-pass membrane protein</topology>
    </subcellularLocation>
</comment>
<protein>
    <submittedName>
        <fullName evidence="15">Pesticin receptor</fullName>
    </submittedName>
</protein>
<evidence type="ECO:0000259" key="14">
    <source>
        <dbReference type="Pfam" id="PF07715"/>
    </source>
</evidence>
<reference evidence="15 16" key="1">
    <citation type="journal article" date="2020" name="Microbiome">
        <title>Single-cell genomics of uncultured bacteria reveals dietary fiber responders in the mouse gut microbiota.</title>
        <authorList>
            <person name="Chijiiwa R."/>
            <person name="Hosokawa M."/>
            <person name="Kogawa M."/>
            <person name="Nishikawa Y."/>
            <person name="Ide K."/>
            <person name="Sakanashi C."/>
            <person name="Takahashi K."/>
            <person name="Takeyama H."/>
        </authorList>
    </citation>
    <scope>NUCLEOTIDE SEQUENCE [LARGE SCALE GENOMIC DNA]</scope>
    <source>
        <strain evidence="15">IMSAGC_001</strain>
    </source>
</reference>
<evidence type="ECO:0000256" key="8">
    <source>
        <dbReference type="ARBA" id="ARBA00023077"/>
    </source>
</evidence>
<evidence type="ECO:0000256" key="1">
    <source>
        <dbReference type="ARBA" id="ARBA00004571"/>
    </source>
</evidence>
<keyword evidence="8 12" id="KW-0798">TonB box</keyword>
<dbReference type="Pfam" id="PF00593">
    <property type="entry name" value="TonB_dep_Rec_b-barrel"/>
    <property type="match status" value="1"/>
</dbReference>
<feature type="domain" description="TonB-dependent receptor-like beta-barrel" evidence="13">
    <location>
        <begin position="297"/>
        <end position="823"/>
    </location>
</feature>
<dbReference type="Pfam" id="PF07715">
    <property type="entry name" value="Plug"/>
    <property type="match status" value="1"/>
</dbReference>
<name>A0A7J0A4H8_9BACE</name>
<dbReference type="GO" id="GO:0009279">
    <property type="term" value="C:cell outer membrane"/>
    <property type="evidence" value="ECO:0007669"/>
    <property type="project" value="UniProtKB-SubCell"/>
</dbReference>
<keyword evidence="4" id="KW-0410">Iron transport</keyword>
<evidence type="ECO:0000256" key="11">
    <source>
        <dbReference type="PROSITE-ProRule" id="PRU01360"/>
    </source>
</evidence>
<comment type="similarity">
    <text evidence="11 12">Belongs to the TonB-dependent receptor family.</text>
</comment>
<gene>
    <name evidence="15" type="primary">fyuA</name>
    <name evidence="15" type="ORF">IMSAGC001_02643</name>
</gene>
<evidence type="ECO:0000313" key="16">
    <source>
        <dbReference type="Proteomes" id="UP000491181"/>
    </source>
</evidence>
<evidence type="ECO:0000256" key="12">
    <source>
        <dbReference type="RuleBase" id="RU003357"/>
    </source>
</evidence>
<organism evidence="15 16">
    <name type="scientific">Bacteroides acidifaciens</name>
    <dbReference type="NCBI Taxonomy" id="85831"/>
    <lineage>
        <taxon>Bacteria</taxon>
        <taxon>Pseudomonadati</taxon>
        <taxon>Bacteroidota</taxon>
        <taxon>Bacteroidia</taxon>
        <taxon>Bacteroidales</taxon>
        <taxon>Bacteroidaceae</taxon>
        <taxon>Bacteroides</taxon>
    </lineage>
</organism>
<keyword evidence="2 11" id="KW-0813">Transport</keyword>
<dbReference type="InterPro" id="IPR000531">
    <property type="entry name" value="Beta-barrel_TonB"/>
</dbReference>
<keyword evidence="9 11" id="KW-0472">Membrane</keyword>
<dbReference type="InterPro" id="IPR039426">
    <property type="entry name" value="TonB-dep_rcpt-like"/>
</dbReference>
<evidence type="ECO:0000256" key="5">
    <source>
        <dbReference type="ARBA" id="ARBA00022692"/>
    </source>
</evidence>
<dbReference type="PANTHER" id="PTHR32552:SF81">
    <property type="entry name" value="TONB-DEPENDENT OUTER MEMBRANE RECEPTOR"/>
    <property type="match status" value="1"/>
</dbReference>
<accession>A0A7J0A4H8</accession>
<evidence type="ECO:0000256" key="3">
    <source>
        <dbReference type="ARBA" id="ARBA00022452"/>
    </source>
</evidence>
<proteinExistence type="inferred from homology"/>
<keyword evidence="10 11" id="KW-0998">Cell outer membrane</keyword>
<evidence type="ECO:0000256" key="2">
    <source>
        <dbReference type="ARBA" id="ARBA00022448"/>
    </source>
</evidence>
<keyword evidence="7" id="KW-0406">Ion transport</keyword>
<dbReference type="Gene3D" id="2.40.170.20">
    <property type="entry name" value="TonB-dependent receptor, beta-barrel domain"/>
    <property type="match status" value="1"/>
</dbReference>
<evidence type="ECO:0000256" key="6">
    <source>
        <dbReference type="ARBA" id="ARBA00023004"/>
    </source>
</evidence>
<evidence type="ECO:0000256" key="7">
    <source>
        <dbReference type="ARBA" id="ARBA00023065"/>
    </source>
</evidence>
<dbReference type="PANTHER" id="PTHR32552">
    <property type="entry name" value="FERRICHROME IRON RECEPTOR-RELATED"/>
    <property type="match status" value="1"/>
</dbReference>
<dbReference type="InterPro" id="IPR012910">
    <property type="entry name" value="Plug_dom"/>
</dbReference>
<dbReference type="InterPro" id="IPR036942">
    <property type="entry name" value="Beta-barrel_TonB_sf"/>
</dbReference>
<dbReference type="EMBL" id="BLLS01000080">
    <property type="protein sequence ID" value="GFH87218.1"/>
    <property type="molecule type" value="Genomic_DNA"/>
</dbReference>
<evidence type="ECO:0000256" key="10">
    <source>
        <dbReference type="ARBA" id="ARBA00023237"/>
    </source>
</evidence>
<keyword evidence="6" id="KW-0408">Iron</keyword>
<keyword evidence="15" id="KW-0675">Receptor</keyword>
<evidence type="ECO:0000259" key="13">
    <source>
        <dbReference type="Pfam" id="PF00593"/>
    </source>
</evidence>
<evidence type="ECO:0000313" key="15">
    <source>
        <dbReference type="EMBL" id="GFH87218.1"/>
    </source>
</evidence>
<dbReference type="SUPFAM" id="SSF56935">
    <property type="entry name" value="Porins"/>
    <property type="match status" value="1"/>
</dbReference>
<keyword evidence="3 11" id="KW-1134">Transmembrane beta strand</keyword>
<keyword evidence="5 11" id="KW-0812">Transmembrane</keyword>
<comment type="caution">
    <text evidence="15">The sequence shown here is derived from an EMBL/GenBank/DDBJ whole genome shotgun (WGS) entry which is preliminary data.</text>
</comment>
<evidence type="ECO:0000256" key="4">
    <source>
        <dbReference type="ARBA" id="ARBA00022496"/>
    </source>
</evidence>
<feature type="domain" description="TonB-dependent receptor plug" evidence="14">
    <location>
        <begin position="91"/>
        <end position="194"/>
    </location>
</feature>
<dbReference type="Proteomes" id="UP000491181">
    <property type="component" value="Unassembled WGS sequence"/>
</dbReference>
<evidence type="ECO:0000256" key="9">
    <source>
        <dbReference type="ARBA" id="ARBA00023136"/>
    </source>
</evidence>
<dbReference type="GO" id="GO:0006826">
    <property type="term" value="P:iron ion transport"/>
    <property type="evidence" value="ECO:0007669"/>
    <property type="project" value="UniProtKB-KW"/>
</dbReference>
<dbReference type="PROSITE" id="PS52016">
    <property type="entry name" value="TONB_DEPENDENT_REC_3"/>
    <property type="match status" value="1"/>
</dbReference>